<feature type="chain" id="PRO_5046545504" description="Outer membrane protein with beta-barrel domain" evidence="1">
    <location>
        <begin position="30"/>
        <end position="275"/>
    </location>
</feature>
<accession>A0ABS9BI63</accession>
<keyword evidence="1" id="KW-0732">Signal</keyword>
<evidence type="ECO:0008006" key="4">
    <source>
        <dbReference type="Google" id="ProtNLM"/>
    </source>
</evidence>
<reference evidence="2 3" key="1">
    <citation type="submission" date="2022-01" db="EMBL/GenBank/DDBJ databases">
        <title>Flavihumibacter sp. nov., isolated from sediment of a river.</title>
        <authorList>
            <person name="Liu H."/>
        </authorList>
    </citation>
    <scope>NUCLEOTIDE SEQUENCE [LARGE SCALE GENOMIC DNA]</scope>
    <source>
        <strain evidence="2 3">RY-1</strain>
    </source>
</reference>
<proteinExistence type="predicted"/>
<evidence type="ECO:0000313" key="2">
    <source>
        <dbReference type="EMBL" id="MCF1715000.1"/>
    </source>
</evidence>
<dbReference type="Proteomes" id="UP001200145">
    <property type="component" value="Unassembled WGS sequence"/>
</dbReference>
<dbReference type="RefSeq" id="WP_234865951.1">
    <property type="nucleotide sequence ID" value="NZ_JAKEVY010000002.1"/>
</dbReference>
<feature type="signal peptide" evidence="1">
    <location>
        <begin position="1"/>
        <end position="29"/>
    </location>
</feature>
<keyword evidence="3" id="KW-1185">Reference proteome</keyword>
<evidence type="ECO:0000313" key="3">
    <source>
        <dbReference type="Proteomes" id="UP001200145"/>
    </source>
</evidence>
<sequence length="275" mass="30670">MRLTYSNTLFSLVLCLLLAASCTTRTVFRSPYTNQQNTYHVMPTLSVEKKTAHYLTASATLGGSNDWLADAIYIFQGKYHVAGQLGKNLQGYAGLHGSVGSYDISGGAYDNNVKYDPVTGEPIYFQGPTGNKFTASVGSTAGLAVVIPLGTRVEWRVFGLESSFGREFGDYYKTRLALPDSVVEISDRRNTHLTLGGFTEWIFKPRNRDVRLGYQLAIGSSLHRLRNYEQFTYNNFTPFYINNTFHFTVRRTTGFVRLSAGNFYGAVQSGVSFRL</sequence>
<protein>
    <recommendedName>
        <fullName evidence="4">Outer membrane protein with beta-barrel domain</fullName>
    </recommendedName>
</protein>
<organism evidence="2 3">
    <name type="scientific">Flavihumibacter fluminis</name>
    <dbReference type="NCBI Taxonomy" id="2909236"/>
    <lineage>
        <taxon>Bacteria</taxon>
        <taxon>Pseudomonadati</taxon>
        <taxon>Bacteroidota</taxon>
        <taxon>Chitinophagia</taxon>
        <taxon>Chitinophagales</taxon>
        <taxon>Chitinophagaceae</taxon>
        <taxon>Flavihumibacter</taxon>
    </lineage>
</organism>
<dbReference type="PROSITE" id="PS51257">
    <property type="entry name" value="PROKAR_LIPOPROTEIN"/>
    <property type="match status" value="1"/>
</dbReference>
<dbReference type="EMBL" id="JAKEVY010000002">
    <property type="protein sequence ID" value="MCF1715000.1"/>
    <property type="molecule type" value="Genomic_DNA"/>
</dbReference>
<name>A0ABS9BI63_9BACT</name>
<comment type="caution">
    <text evidence="2">The sequence shown here is derived from an EMBL/GenBank/DDBJ whole genome shotgun (WGS) entry which is preliminary data.</text>
</comment>
<evidence type="ECO:0000256" key="1">
    <source>
        <dbReference type="SAM" id="SignalP"/>
    </source>
</evidence>
<gene>
    <name evidence="2" type="ORF">L0U88_10220</name>
</gene>